<dbReference type="InterPro" id="IPR001296">
    <property type="entry name" value="Glyco_trans_1"/>
</dbReference>
<evidence type="ECO:0000313" key="4">
    <source>
        <dbReference type="Proteomes" id="UP000076023"/>
    </source>
</evidence>
<evidence type="ECO:0000256" key="1">
    <source>
        <dbReference type="ARBA" id="ARBA00022679"/>
    </source>
</evidence>
<protein>
    <submittedName>
        <fullName evidence="3">Glycosyltransferase</fullName>
    </submittedName>
</protein>
<reference evidence="4" key="1">
    <citation type="journal article" date="2017" name="Genome Announc.">
        <title>Draft Genome Sequence of Terrimicrobium sacchariphilum NM-5T, a Facultative Anaerobic Soil Bacterium of the Class Spartobacteria.</title>
        <authorList>
            <person name="Qiu Y.L."/>
            <person name="Tourlousse D.M."/>
            <person name="Matsuura N."/>
            <person name="Ohashi A."/>
            <person name="Sekiguchi Y."/>
        </authorList>
    </citation>
    <scope>NUCLEOTIDE SEQUENCE [LARGE SCALE GENOMIC DNA]</scope>
    <source>
        <strain evidence="4">NM-5</strain>
    </source>
</reference>
<dbReference type="AlphaFoldDB" id="A0A146GG10"/>
<dbReference type="GO" id="GO:0009103">
    <property type="term" value="P:lipopolysaccharide biosynthetic process"/>
    <property type="evidence" value="ECO:0007669"/>
    <property type="project" value="TreeGrafter"/>
</dbReference>
<keyword evidence="4" id="KW-1185">Reference proteome</keyword>
<evidence type="ECO:0000313" key="3">
    <source>
        <dbReference type="EMBL" id="GAT35366.1"/>
    </source>
</evidence>
<dbReference type="InParanoid" id="A0A146GG10"/>
<dbReference type="OrthoDB" id="9764577at2"/>
<gene>
    <name evidence="3" type="ORF">TSACC_3431</name>
</gene>
<sequence length="407" mass="44762">MRIAATGYVSEEAGSVASANALLLRGLLERGIEITFFSKASFVDPRPAVGDHAGFAFVDVDNRIADRVRARLSRIPVARGVSGAVDTHTYHRLLVRQISEYHARGPFALVLWLGEYARGRVEGIPSVSFAQGPPGTDARSVLNHYDEIRRLTGPLTALRWRGLAQLRLSPAGLPPLRFSDQILVGSEQSRQTLITVYGRERDKIHALPYPIDLETFRVAETIPAREGMLRCLWLGRIIPRKRLDLFLDGAAGAIRDGVNLRLTIAGGVGFIPGYEKLIRDFPYPSQLDWRHFVPRAEVPALLHDHDVLVQPSEEENFGSSVAEAQACGLPVIVGRTNGNADYLADGDIRLADDDPRTLTEAIKIVAGRKASRTTIDEARSRACAEKHFAPAKIADRLADLLKSFARS</sequence>
<organism evidence="3 4">
    <name type="scientific">Terrimicrobium sacchariphilum</name>
    <dbReference type="NCBI Taxonomy" id="690879"/>
    <lineage>
        <taxon>Bacteria</taxon>
        <taxon>Pseudomonadati</taxon>
        <taxon>Verrucomicrobiota</taxon>
        <taxon>Terrimicrobiia</taxon>
        <taxon>Terrimicrobiales</taxon>
        <taxon>Terrimicrobiaceae</taxon>
        <taxon>Terrimicrobium</taxon>
    </lineage>
</organism>
<dbReference type="Gene3D" id="3.40.50.2000">
    <property type="entry name" value="Glycogen Phosphorylase B"/>
    <property type="match status" value="2"/>
</dbReference>
<evidence type="ECO:0000259" key="2">
    <source>
        <dbReference type="Pfam" id="PF00534"/>
    </source>
</evidence>
<dbReference type="SUPFAM" id="SSF53756">
    <property type="entry name" value="UDP-Glycosyltransferase/glycogen phosphorylase"/>
    <property type="match status" value="1"/>
</dbReference>
<dbReference type="Proteomes" id="UP000076023">
    <property type="component" value="Unassembled WGS sequence"/>
</dbReference>
<name>A0A146GG10_TERSA</name>
<proteinExistence type="predicted"/>
<dbReference type="PANTHER" id="PTHR46401">
    <property type="entry name" value="GLYCOSYLTRANSFERASE WBBK-RELATED"/>
    <property type="match status" value="1"/>
</dbReference>
<dbReference type="CDD" id="cd03801">
    <property type="entry name" value="GT4_PimA-like"/>
    <property type="match status" value="1"/>
</dbReference>
<feature type="domain" description="Glycosyl transferase family 1" evidence="2">
    <location>
        <begin position="231"/>
        <end position="365"/>
    </location>
</feature>
<dbReference type="Pfam" id="PF00534">
    <property type="entry name" value="Glycos_transf_1"/>
    <property type="match status" value="1"/>
</dbReference>
<dbReference type="STRING" id="690879.TSACC_3431"/>
<dbReference type="RefSeq" id="WP_075081183.1">
    <property type="nucleotide sequence ID" value="NZ_BDCO01000003.1"/>
</dbReference>
<dbReference type="GO" id="GO:0016757">
    <property type="term" value="F:glycosyltransferase activity"/>
    <property type="evidence" value="ECO:0007669"/>
    <property type="project" value="InterPro"/>
</dbReference>
<comment type="caution">
    <text evidence="3">The sequence shown here is derived from an EMBL/GenBank/DDBJ whole genome shotgun (WGS) entry which is preliminary data.</text>
</comment>
<dbReference type="PANTHER" id="PTHR46401:SF2">
    <property type="entry name" value="GLYCOSYLTRANSFERASE WBBK-RELATED"/>
    <property type="match status" value="1"/>
</dbReference>
<dbReference type="EMBL" id="BDCO01000003">
    <property type="protein sequence ID" value="GAT35366.1"/>
    <property type="molecule type" value="Genomic_DNA"/>
</dbReference>
<keyword evidence="1 3" id="KW-0808">Transferase</keyword>
<accession>A0A146GG10</accession>